<comment type="caution">
    <text evidence="3">The sequence shown here is derived from an EMBL/GenBank/DDBJ whole genome shotgun (WGS) entry which is preliminary data.</text>
</comment>
<feature type="transmembrane region" description="Helical" evidence="1">
    <location>
        <begin position="53"/>
        <end position="74"/>
    </location>
</feature>
<proteinExistence type="predicted"/>
<dbReference type="EMBL" id="JBHSKX010000001">
    <property type="protein sequence ID" value="MFC5366522.1"/>
    <property type="molecule type" value="Genomic_DNA"/>
</dbReference>
<feature type="domain" description="Copper resistance protein D" evidence="2">
    <location>
        <begin position="47"/>
        <end position="146"/>
    </location>
</feature>
<keyword evidence="1" id="KW-1133">Transmembrane helix</keyword>
<gene>
    <name evidence="3" type="ORF">ACFPJ5_06185</name>
</gene>
<sequence>MVALGQVVNSIHLVVAGLWAGAVLYATVGLLPLARAGEINAGPAATLLDRLTWLSRGSSLVLLLTGAHLALTRYPGDALLGTGDGHLVVTMVVLWIALSGLVEVGGSKFGDALDQQKVRTGADDARPFFGLASVVAVVLLLLGGWLV</sequence>
<organism evidence="3 4">
    <name type="scientific">Salinirubrum litoreum</name>
    <dbReference type="NCBI Taxonomy" id="1126234"/>
    <lineage>
        <taxon>Archaea</taxon>
        <taxon>Methanobacteriati</taxon>
        <taxon>Methanobacteriota</taxon>
        <taxon>Stenosarchaea group</taxon>
        <taxon>Halobacteria</taxon>
        <taxon>Halobacteriales</taxon>
        <taxon>Haloferacaceae</taxon>
        <taxon>Salinirubrum</taxon>
    </lineage>
</organism>
<evidence type="ECO:0000259" key="2">
    <source>
        <dbReference type="Pfam" id="PF05425"/>
    </source>
</evidence>
<keyword evidence="4" id="KW-1185">Reference proteome</keyword>
<dbReference type="RefSeq" id="WP_227228135.1">
    <property type="nucleotide sequence ID" value="NZ_JAJCVJ010000001.1"/>
</dbReference>
<dbReference type="Pfam" id="PF05425">
    <property type="entry name" value="CopD"/>
    <property type="match status" value="1"/>
</dbReference>
<keyword evidence="1" id="KW-0812">Transmembrane</keyword>
<evidence type="ECO:0000313" key="3">
    <source>
        <dbReference type="EMBL" id="MFC5366522.1"/>
    </source>
</evidence>
<reference evidence="3 4" key="1">
    <citation type="journal article" date="2019" name="Int. J. Syst. Evol. Microbiol.">
        <title>The Global Catalogue of Microorganisms (GCM) 10K type strain sequencing project: providing services to taxonomists for standard genome sequencing and annotation.</title>
        <authorList>
            <consortium name="The Broad Institute Genomics Platform"/>
            <consortium name="The Broad Institute Genome Sequencing Center for Infectious Disease"/>
            <person name="Wu L."/>
            <person name="Ma J."/>
        </authorList>
    </citation>
    <scope>NUCLEOTIDE SEQUENCE [LARGE SCALE GENOMIC DNA]</scope>
    <source>
        <strain evidence="3 4">CGMCC 1.12237</strain>
    </source>
</reference>
<dbReference type="InterPro" id="IPR008457">
    <property type="entry name" value="Cu-R_CopD_dom"/>
</dbReference>
<name>A0ABD5RA24_9EURY</name>
<protein>
    <submittedName>
        <fullName evidence="3">CopD family protein</fullName>
    </submittedName>
</protein>
<evidence type="ECO:0000256" key="1">
    <source>
        <dbReference type="SAM" id="Phobius"/>
    </source>
</evidence>
<evidence type="ECO:0000313" key="4">
    <source>
        <dbReference type="Proteomes" id="UP001596201"/>
    </source>
</evidence>
<keyword evidence="1" id="KW-0472">Membrane</keyword>
<feature type="transmembrane region" description="Helical" evidence="1">
    <location>
        <begin position="12"/>
        <end position="33"/>
    </location>
</feature>
<accession>A0ABD5RA24</accession>
<feature type="transmembrane region" description="Helical" evidence="1">
    <location>
        <begin position="127"/>
        <end position="146"/>
    </location>
</feature>
<dbReference type="AlphaFoldDB" id="A0ABD5RA24"/>
<feature type="transmembrane region" description="Helical" evidence="1">
    <location>
        <begin position="86"/>
        <end position="106"/>
    </location>
</feature>
<dbReference type="Proteomes" id="UP001596201">
    <property type="component" value="Unassembled WGS sequence"/>
</dbReference>